<feature type="transmembrane region" description="Helical" evidence="2">
    <location>
        <begin position="348"/>
        <end position="368"/>
    </location>
</feature>
<accession>A0A139IL15</accession>
<organism evidence="3 4">
    <name type="scientific">Pseudocercospora musae</name>
    <dbReference type="NCBI Taxonomy" id="113226"/>
    <lineage>
        <taxon>Eukaryota</taxon>
        <taxon>Fungi</taxon>
        <taxon>Dikarya</taxon>
        <taxon>Ascomycota</taxon>
        <taxon>Pezizomycotina</taxon>
        <taxon>Dothideomycetes</taxon>
        <taxon>Dothideomycetidae</taxon>
        <taxon>Mycosphaerellales</taxon>
        <taxon>Mycosphaerellaceae</taxon>
        <taxon>Pseudocercospora</taxon>
    </lineage>
</organism>
<evidence type="ECO:0000256" key="1">
    <source>
        <dbReference type="SAM" id="MobiDB-lite"/>
    </source>
</evidence>
<protein>
    <submittedName>
        <fullName evidence="3">Uncharacterized protein</fullName>
    </submittedName>
</protein>
<keyword evidence="2" id="KW-1133">Transmembrane helix</keyword>
<dbReference type="Proteomes" id="UP000073492">
    <property type="component" value="Unassembled WGS sequence"/>
</dbReference>
<proteinExistence type="predicted"/>
<keyword evidence="2" id="KW-0472">Membrane</keyword>
<feature type="region of interest" description="Disordered" evidence="1">
    <location>
        <begin position="23"/>
        <end position="57"/>
    </location>
</feature>
<feature type="transmembrane region" description="Helical" evidence="2">
    <location>
        <begin position="223"/>
        <end position="246"/>
    </location>
</feature>
<evidence type="ECO:0000313" key="3">
    <source>
        <dbReference type="EMBL" id="KXT15441.1"/>
    </source>
</evidence>
<comment type="caution">
    <text evidence="3">The sequence shown here is derived from an EMBL/GenBank/DDBJ whole genome shotgun (WGS) entry which is preliminary data.</text>
</comment>
<evidence type="ECO:0000256" key="2">
    <source>
        <dbReference type="SAM" id="Phobius"/>
    </source>
</evidence>
<feature type="transmembrane region" description="Helical" evidence="2">
    <location>
        <begin position="388"/>
        <end position="405"/>
    </location>
</feature>
<evidence type="ECO:0000313" key="4">
    <source>
        <dbReference type="Proteomes" id="UP000073492"/>
    </source>
</evidence>
<dbReference type="AlphaFoldDB" id="A0A139IL15"/>
<feature type="compositionally biased region" description="Polar residues" evidence="1">
    <location>
        <begin position="44"/>
        <end position="57"/>
    </location>
</feature>
<dbReference type="EMBL" id="LFZO01000058">
    <property type="protein sequence ID" value="KXT15441.1"/>
    <property type="molecule type" value="Genomic_DNA"/>
</dbReference>
<feature type="transmembrane region" description="Helical" evidence="2">
    <location>
        <begin position="192"/>
        <end position="216"/>
    </location>
</feature>
<feature type="compositionally biased region" description="Polar residues" evidence="1">
    <location>
        <begin position="23"/>
        <end position="34"/>
    </location>
</feature>
<name>A0A139IL15_9PEZI</name>
<reference evidence="3 4" key="1">
    <citation type="submission" date="2015-07" db="EMBL/GenBank/DDBJ databases">
        <title>Comparative genomics of the Sigatoka disease complex on banana suggests a link between parallel evolutionary changes in Pseudocercospora fijiensis and Pseudocercospora eumusae and increased virulence on the banana host.</title>
        <authorList>
            <person name="Chang T.-C."/>
            <person name="Salvucci A."/>
            <person name="Crous P.W."/>
            <person name="Stergiopoulos I."/>
        </authorList>
    </citation>
    <scope>NUCLEOTIDE SEQUENCE [LARGE SCALE GENOMIC DNA]</scope>
    <source>
        <strain evidence="3 4">CBS 116634</strain>
    </source>
</reference>
<sequence>MSRANSDSIPNYGASDQIHKYAQNGSISTDNLLQPVTDDDIRPVSSSYKPSSNPEDIMNASETQARLAEGVQTRSQRFGKDWEPFRHDPSLECKSDSTSGAISWFNPTAASYSRARVPGGGGGPNVDGENLLPADLDYKWTSRDNRKGRHTLVVTQAALDEKRIAIPPRSGSWRAIRTGIKRMVTVGPLTNISWWVAIIFTIGSVLWILSATFNLFGDDGLKLYGGGITAFIGSVVFVIGNVFLFLESFNDNRVGCFGWEVQPVADRNLNKDGNEKVSWKLRPVGPNCKHEHHHRSEVKSWVWLPKYEIGFIAAAIQVVSALIFFISGFASIPGIFDHLTTPLKYGLYWVPKLLASCGFVAAGLLYTIETQKKWWKPAPRSLGWHIGLSKTIGAMGFLLLTCFGLKQAQWAQYHSTVHCLWGSGAFLISSILRWYECLEQYPVEVLKSGTADLEKL</sequence>
<gene>
    <name evidence="3" type="ORF">AC579_10600</name>
</gene>
<keyword evidence="4" id="KW-1185">Reference proteome</keyword>
<keyword evidence="2" id="KW-0812">Transmembrane</keyword>
<dbReference type="OrthoDB" id="2603at2759"/>
<feature type="transmembrane region" description="Helical" evidence="2">
    <location>
        <begin position="309"/>
        <end position="336"/>
    </location>
</feature>
<dbReference type="STRING" id="113226.A0A139IL15"/>